<dbReference type="Gene3D" id="1.10.10.10">
    <property type="entry name" value="Winged helix-like DNA-binding domain superfamily/Winged helix DNA-binding domain"/>
    <property type="match status" value="1"/>
</dbReference>
<name>A0ABW4TP04_9ACTN</name>
<dbReference type="EMBL" id="JBHUGD010000003">
    <property type="protein sequence ID" value="MFD1947213.1"/>
    <property type="molecule type" value="Genomic_DNA"/>
</dbReference>
<comment type="similarity">
    <text evidence="1">Belongs to the ROK (NagC/XylR) family.</text>
</comment>
<comment type="caution">
    <text evidence="2">The sequence shown here is derived from an EMBL/GenBank/DDBJ whole genome shotgun (WGS) entry which is preliminary data.</text>
</comment>
<dbReference type="SUPFAM" id="SSF46785">
    <property type="entry name" value="Winged helix' DNA-binding domain"/>
    <property type="match status" value="1"/>
</dbReference>
<accession>A0ABW4TP04</accession>
<dbReference type="InterPro" id="IPR036390">
    <property type="entry name" value="WH_DNA-bd_sf"/>
</dbReference>
<dbReference type="InterPro" id="IPR036388">
    <property type="entry name" value="WH-like_DNA-bd_sf"/>
</dbReference>
<protein>
    <submittedName>
        <fullName evidence="2">ROK family protein</fullName>
    </submittedName>
</protein>
<dbReference type="Pfam" id="PF00480">
    <property type="entry name" value="ROK"/>
    <property type="match status" value="1"/>
</dbReference>
<reference evidence="3" key="1">
    <citation type="journal article" date="2019" name="Int. J. Syst. Evol. Microbiol.">
        <title>The Global Catalogue of Microorganisms (GCM) 10K type strain sequencing project: providing services to taxonomists for standard genome sequencing and annotation.</title>
        <authorList>
            <consortium name="The Broad Institute Genomics Platform"/>
            <consortium name="The Broad Institute Genome Sequencing Center for Infectious Disease"/>
            <person name="Wu L."/>
            <person name="Ma J."/>
        </authorList>
    </citation>
    <scope>NUCLEOTIDE SEQUENCE [LARGE SCALE GENOMIC DNA]</scope>
    <source>
        <strain evidence="3">CGMCC 1.12477</strain>
    </source>
</reference>
<dbReference type="RefSeq" id="WP_343918090.1">
    <property type="nucleotide sequence ID" value="NZ_BAAAJT010000002.1"/>
</dbReference>
<dbReference type="PROSITE" id="PS00519">
    <property type="entry name" value="HTH_ASNC_1"/>
    <property type="match status" value="1"/>
</dbReference>
<dbReference type="InterPro" id="IPR000600">
    <property type="entry name" value="ROK"/>
</dbReference>
<proteinExistence type="inferred from homology"/>
<dbReference type="SUPFAM" id="SSF53067">
    <property type="entry name" value="Actin-like ATPase domain"/>
    <property type="match status" value="1"/>
</dbReference>
<dbReference type="PANTHER" id="PTHR18964:SF173">
    <property type="entry name" value="GLUCOKINASE"/>
    <property type="match status" value="1"/>
</dbReference>
<gene>
    <name evidence="2" type="ORF">ACFSDE_10460</name>
</gene>
<keyword evidence="3" id="KW-1185">Reference proteome</keyword>
<evidence type="ECO:0000256" key="1">
    <source>
        <dbReference type="ARBA" id="ARBA00006479"/>
    </source>
</evidence>
<dbReference type="Proteomes" id="UP001597351">
    <property type="component" value="Unassembled WGS sequence"/>
</dbReference>
<dbReference type="Gene3D" id="3.30.420.40">
    <property type="match status" value="2"/>
</dbReference>
<evidence type="ECO:0000313" key="3">
    <source>
        <dbReference type="Proteomes" id="UP001597351"/>
    </source>
</evidence>
<dbReference type="PANTHER" id="PTHR18964">
    <property type="entry name" value="ROK (REPRESSOR, ORF, KINASE) FAMILY"/>
    <property type="match status" value="1"/>
</dbReference>
<evidence type="ECO:0000313" key="2">
    <source>
        <dbReference type="EMBL" id="MFD1947213.1"/>
    </source>
</evidence>
<sequence length="384" mass="39536">MSETSAGALLALVRSGRAATRTDLGHQTGLSRTAVSSRVSSLLDAGLLVEAGELASTGGRPAGALVFHAEAASVVGVAVGRSRSQIGVFDLEGAVQETESHDHEVGSGPDEVMPHLAERLTTMLEGRSRPVLGLGLSLPGTVDPERRVSLDSPVMRGWDGVPLPPFFADVTGAPVYLTNDTAALARSELLGHAPARNALVVKASTGLGLGLVADGRLVGSDRGVIGELGHTRVAEAGDRLCRCGATGCLETVAGGWALTQELQESGLPVRHVRDVVSLALEGNPAARNALRQSGRQVGEVLAVAVTLLNPETVVVGGDMGRAFDLWSAGVRESVYGLSTASSTRDLTFRPAAHGDLAGLVGCAATVIDHELAPEAVDSRLRTRA</sequence>
<organism evidence="2 3">
    <name type="scientific">Nocardioides aestuarii</name>
    <dbReference type="NCBI Taxonomy" id="252231"/>
    <lineage>
        <taxon>Bacteria</taxon>
        <taxon>Bacillati</taxon>
        <taxon>Actinomycetota</taxon>
        <taxon>Actinomycetes</taxon>
        <taxon>Propionibacteriales</taxon>
        <taxon>Nocardioidaceae</taxon>
        <taxon>Nocardioides</taxon>
    </lineage>
</organism>
<dbReference type="InterPro" id="IPR043129">
    <property type="entry name" value="ATPase_NBD"/>
</dbReference>
<dbReference type="InterPro" id="IPR019885">
    <property type="entry name" value="Tscrpt_reg_HTH_AsnC-type_CS"/>
</dbReference>